<dbReference type="OrthoDB" id="6199376at2"/>
<keyword evidence="1" id="KW-0472">Membrane</keyword>
<feature type="transmembrane region" description="Helical" evidence="1">
    <location>
        <begin position="61"/>
        <end position="87"/>
    </location>
</feature>
<reference evidence="2 3" key="1">
    <citation type="submission" date="2019-06" db="EMBL/GenBank/DDBJ databases">
        <title>A novel bacterium of genus Marinomonas, isolated from coastal sand.</title>
        <authorList>
            <person name="Huang H."/>
            <person name="Mo K."/>
            <person name="Hu Y."/>
        </authorList>
    </citation>
    <scope>NUCLEOTIDE SEQUENCE [LARGE SCALE GENOMIC DNA]</scope>
    <source>
        <strain evidence="2 3">HB171799</strain>
    </source>
</reference>
<comment type="caution">
    <text evidence="2">The sequence shown here is derived from an EMBL/GenBank/DDBJ whole genome shotgun (WGS) entry which is preliminary data.</text>
</comment>
<dbReference type="Proteomes" id="UP000315901">
    <property type="component" value="Unassembled WGS sequence"/>
</dbReference>
<evidence type="ECO:0000313" key="2">
    <source>
        <dbReference type="EMBL" id="TPE48445.1"/>
    </source>
</evidence>
<sequence length="92" mass="10681">MLKALIVFHLQLLLIQIMPSWYQIPLLDETAAHRHAHFRRTTKTYRRKRKLVRNLWTGTGIFMVAFPSPPTLIGALLFSTCLSFAILDESEK</sequence>
<dbReference type="RefSeq" id="WP_140590036.1">
    <property type="nucleotide sequence ID" value="NZ_VFRR01000032.1"/>
</dbReference>
<evidence type="ECO:0000313" key="3">
    <source>
        <dbReference type="Proteomes" id="UP000315901"/>
    </source>
</evidence>
<dbReference type="AlphaFoldDB" id="A0A501WJ35"/>
<gene>
    <name evidence="2" type="ORF">FJM67_13290</name>
</gene>
<keyword evidence="1" id="KW-0812">Transmembrane</keyword>
<protein>
    <submittedName>
        <fullName evidence="2">Uncharacterized protein</fullName>
    </submittedName>
</protein>
<organism evidence="2 3">
    <name type="scientific">Maribrevibacterium harenarium</name>
    <dbReference type="NCBI Taxonomy" id="2589817"/>
    <lineage>
        <taxon>Bacteria</taxon>
        <taxon>Pseudomonadati</taxon>
        <taxon>Pseudomonadota</taxon>
        <taxon>Gammaproteobacteria</taxon>
        <taxon>Oceanospirillales</taxon>
        <taxon>Oceanospirillaceae</taxon>
        <taxon>Maribrevibacterium</taxon>
    </lineage>
</organism>
<keyword evidence="3" id="KW-1185">Reference proteome</keyword>
<keyword evidence="1" id="KW-1133">Transmembrane helix</keyword>
<accession>A0A501WJ35</accession>
<dbReference type="EMBL" id="VFRR01000032">
    <property type="protein sequence ID" value="TPE48445.1"/>
    <property type="molecule type" value="Genomic_DNA"/>
</dbReference>
<evidence type="ECO:0000256" key="1">
    <source>
        <dbReference type="SAM" id="Phobius"/>
    </source>
</evidence>
<name>A0A501WJ35_9GAMM</name>
<proteinExistence type="predicted"/>